<dbReference type="PANTHER" id="PTHR10953:SF5">
    <property type="entry name" value="SUMO-ACTIVATING ENZYME SUBUNIT 2"/>
    <property type="match status" value="1"/>
</dbReference>
<dbReference type="GO" id="GO:0016740">
    <property type="term" value="F:transferase activity"/>
    <property type="evidence" value="ECO:0007669"/>
    <property type="project" value="UniProtKB-KW"/>
</dbReference>
<dbReference type="FunFam" id="3.50.50.80:FF:000002">
    <property type="entry name" value="SUMO-activating enzyme subunit 2"/>
    <property type="match status" value="1"/>
</dbReference>
<dbReference type="PROSITE" id="PS51257">
    <property type="entry name" value="PROKAR_LIPOPROTEIN"/>
    <property type="match status" value="1"/>
</dbReference>
<evidence type="ECO:0000256" key="1">
    <source>
        <dbReference type="ARBA" id="ARBA00004123"/>
    </source>
</evidence>
<evidence type="ECO:0000256" key="15">
    <source>
        <dbReference type="PROSITE-ProRule" id="PRU10132"/>
    </source>
</evidence>
<feature type="region of interest" description="Disordered" evidence="16">
    <location>
        <begin position="549"/>
        <end position="580"/>
    </location>
</feature>
<feature type="domain" description="THIF-type NAD/FAD binding fold" evidence="17">
    <location>
        <begin position="16"/>
        <end position="435"/>
    </location>
</feature>
<evidence type="ECO:0000256" key="13">
    <source>
        <dbReference type="PIRSR" id="PIRSR039133-2"/>
    </source>
</evidence>
<evidence type="ECO:0000313" key="21">
    <source>
        <dbReference type="Proteomes" id="UP000799444"/>
    </source>
</evidence>
<feature type="binding site" evidence="13">
    <location>
        <position position="51"/>
    </location>
    <ligand>
        <name>ATP</name>
        <dbReference type="ChEBI" id="CHEBI:30616"/>
    </ligand>
</feature>
<dbReference type="GO" id="GO:0005737">
    <property type="term" value="C:cytoplasm"/>
    <property type="evidence" value="ECO:0007669"/>
    <property type="project" value="TreeGrafter"/>
</dbReference>
<dbReference type="InterPro" id="IPR045886">
    <property type="entry name" value="ThiF/MoeB/HesA"/>
</dbReference>
<dbReference type="Pfam" id="PF14732">
    <property type="entry name" value="UAE_UbL"/>
    <property type="match status" value="1"/>
</dbReference>
<comment type="subcellular location">
    <subcellularLocation>
        <location evidence="1">Nucleus</location>
    </subcellularLocation>
</comment>
<dbReference type="Proteomes" id="UP000799444">
    <property type="component" value="Unassembled WGS sequence"/>
</dbReference>
<dbReference type="Gene3D" id="3.10.290.20">
    <property type="entry name" value="Ubiquitin-like 2 activating enzyme e1b. Chain: B, domain 3"/>
    <property type="match status" value="1"/>
</dbReference>
<feature type="binding site" evidence="14">
    <location>
        <position position="433"/>
    </location>
    <ligand>
        <name>Zn(2+)</name>
        <dbReference type="ChEBI" id="CHEBI:29105"/>
    </ligand>
</feature>
<dbReference type="PANTHER" id="PTHR10953">
    <property type="entry name" value="UBIQUITIN-ACTIVATING ENZYME E1"/>
    <property type="match status" value="1"/>
</dbReference>
<evidence type="ECO:0000256" key="9">
    <source>
        <dbReference type="ARBA" id="ARBA00022840"/>
    </source>
</evidence>
<evidence type="ECO:0000259" key="19">
    <source>
        <dbReference type="Pfam" id="PF14732"/>
    </source>
</evidence>
<proteinExistence type="inferred from homology"/>
<evidence type="ECO:0000256" key="6">
    <source>
        <dbReference type="ARBA" id="ARBA00022741"/>
    </source>
</evidence>
<evidence type="ECO:0000256" key="3">
    <source>
        <dbReference type="ARBA" id="ARBA00005673"/>
    </source>
</evidence>
<comment type="similarity">
    <text evidence="3 11">Belongs to the ubiquitin-activating E1 family.</text>
</comment>
<feature type="binding site" evidence="13">
    <location>
        <begin position="120"/>
        <end position="125"/>
    </location>
    <ligand>
        <name>ATP</name>
        <dbReference type="ChEBI" id="CHEBI:30616"/>
    </ligand>
</feature>
<feature type="domain" description="Ubiquitin/SUMO-activating enzyme ubiquitin-like" evidence="19">
    <location>
        <begin position="443"/>
        <end position="524"/>
    </location>
</feature>
<evidence type="ECO:0000259" key="17">
    <source>
        <dbReference type="Pfam" id="PF00899"/>
    </source>
</evidence>
<evidence type="ECO:0000256" key="14">
    <source>
        <dbReference type="PIRSR" id="PIRSR039133-3"/>
    </source>
</evidence>
<dbReference type="Pfam" id="PF10585">
    <property type="entry name" value="UBA_E1_SCCH"/>
    <property type="match status" value="1"/>
</dbReference>
<evidence type="ECO:0000256" key="12">
    <source>
        <dbReference type="PIRSR" id="PIRSR039133-1"/>
    </source>
</evidence>
<protein>
    <recommendedName>
        <fullName evidence="11">Ubiquitin-activating enzyme E1-like</fullName>
    </recommendedName>
</protein>
<dbReference type="InterPro" id="IPR000594">
    <property type="entry name" value="ThiF_NAD_FAD-bd"/>
</dbReference>
<dbReference type="InterPro" id="IPR035985">
    <property type="entry name" value="Ubiquitin-activating_enz"/>
</dbReference>
<feature type="binding site" evidence="13">
    <location>
        <begin position="27"/>
        <end position="32"/>
    </location>
    <ligand>
        <name>ATP</name>
        <dbReference type="ChEBI" id="CHEBI:30616"/>
    </ligand>
</feature>
<keyword evidence="4" id="KW-0808">Transferase</keyword>
<dbReference type="CDD" id="cd01489">
    <property type="entry name" value="Uba2_SUMO"/>
    <property type="match status" value="1"/>
</dbReference>
<evidence type="ECO:0000256" key="7">
    <source>
        <dbReference type="ARBA" id="ARBA00022786"/>
    </source>
</evidence>
<organism evidence="20 21">
    <name type="scientific">Polyplosphaeria fusca</name>
    <dbReference type="NCBI Taxonomy" id="682080"/>
    <lineage>
        <taxon>Eukaryota</taxon>
        <taxon>Fungi</taxon>
        <taxon>Dikarya</taxon>
        <taxon>Ascomycota</taxon>
        <taxon>Pezizomycotina</taxon>
        <taxon>Dothideomycetes</taxon>
        <taxon>Pleosporomycetidae</taxon>
        <taxon>Pleosporales</taxon>
        <taxon>Tetraplosphaeriaceae</taxon>
        <taxon>Polyplosphaeria</taxon>
    </lineage>
</organism>
<dbReference type="OrthoDB" id="10255449at2759"/>
<dbReference type="InterPro" id="IPR028077">
    <property type="entry name" value="UAE_UbL_dom"/>
</dbReference>
<feature type="binding site" evidence="13">
    <location>
        <begin position="59"/>
        <end position="62"/>
    </location>
    <ligand>
        <name>ATP</name>
        <dbReference type="ChEBI" id="CHEBI:30616"/>
    </ligand>
</feature>
<keyword evidence="5 11" id="KW-0479">Metal-binding</keyword>
<dbReference type="GO" id="GO:0016925">
    <property type="term" value="P:protein sumoylation"/>
    <property type="evidence" value="ECO:0007669"/>
    <property type="project" value="UniProtKB-UniRule"/>
</dbReference>
<comment type="caution">
    <text evidence="20">The sequence shown here is derived from an EMBL/GenBank/DDBJ whole genome shotgun (WGS) entry which is preliminary data.</text>
</comment>
<evidence type="ECO:0000259" key="18">
    <source>
        <dbReference type="Pfam" id="PF10585"/>
    </source>
</evidence>
<keyword evidence="9 11" id="KW-0067">ATP-binding</keyword>
<feature type="active site" description="Glycyl thioester intermediate" evidence="12 15">
    <location>
        <position position="176"/>
    </location>
</feature>
<dbReference type="GO" id="GO:0046872">
    <property type="term" value="F:metal ion binding"/>
    <property type="evidence" value="ECO:0007669"/>
    <property type="project" value="UniProtKB-KW"/>
</dbReference>
<keyword evidence="21" id="KW-1185">Reference proteome</keyword>
<keyword evidence="10" id="KW-0539">Nucleus</keyword>
<feature type="binding site" evidence="14">
    <location>
        <position position="161"/>
    </location>
    <ligand>
        <name>Zn(2+)</name>
        <dbReference type="ChEBI" id="CHEBI:29105"/>
    </ligand>
</feature>
<dbReference type="InterPro" id="IPR023318">
    <property type="entry name" value="Ub_act_enz_dom_a_sf"/>
</dbReference>
<dbReference type="PIRSF" id="PIRSF039133">
    <property type="entry name" value="SUMO_E1B"/>
    <property type="match status" value="1"/>
</dbReference>
<dbReference type="InterPro" id="IPR033127">
    <property type="entry name" value="UBQ-activ_enz_E1_Cys_AS"/>
</dbReference>
<evidence type="ECO:0000313" key="20">
    <source>
        <dbReference type="EMBL" id="KAF2728748.1"/>
    </source>
</evidence>
<keyword evidence="8 11" id="KW-0862">Zinc</keyword>
<feature type="binding site" evidence="14">
    <location>
        <position position="436"/>
    </location>
    <ligand>
        <name>Zn(2+)</name>
        <dbReference type="ChEBI" id="CHEBI:29105"/>
    </ligand>
</feature>
<dbReference type="Pfam" id="PF00899">
    <property type="entry name" value="ThiF"/>
    <property type="match status" value="1"/>
</dbReference>
<comment type="pathway">
    <text evidence="2 11">Protein modification; protein sumoylation.</text>
</comment>
<dbReference type="PROSITE" id="PS00865">
    <property type="entry name" value="UBIQUITIN_ACTIVAT_2"/>
    <property type="match status" value="1"/>
</dbReference>
<dbReference type="EMBL" id="ML996268">
    <property type="protein sequence ID" value="KAF2728748.1"/>
    <property type="molecule type" value="Genomic_DNA"/>
</dbReference>
<feature type="binding site" evidence="13">
    <location>
        <position position="75"/>
    </location>
    <ligand>
        <name>ATP</name>
        <dbReference type="ChEBI" id="CHEBI:30616"/>
    </ligand>
</feature>
<dbReference type="InterPro" id="IPR042449">
    <property type="entry name" value="Ub-E1_IAD_1"/>
</dbReference>
<dbReference type="Gene3D" id="3.50.50.80">
    <property type="entry name" value="Ubiquitin-activating enzyme E1, inactive adenylation domain, subdomain 1"/>
    <property type="match status" value="1"/>
</dbReference>
<evidence type="ECO:0000256" key="8">
    <source>
        <dbReference type="ARBA" id="ARBA00022833"/>
    </source>
</evidence>
<evidence type="ECO:0000256" key="11">
    <source>
        <dbReference type="PIRNR" id="PIRNR039133"/>
    </source>
</evidence>
<accession>A0A9P4QK17</accession>
<reference evidence="20" key="1">
    <citation type="journal article" date="2020" name="Stud. Mycol.">
        <title>101 Dothideomycetes genomes: a test case for predicting lifestyles and emergence of pathogens.</title>
        <authorList>
            <person name="Haridas S."/>
            <person name="Albert R."/>
            <person name="Binder M."/>
            <person name="Bloem J."/>
            <person name="Labutti K."/>
            <person name="Salamov A."/>
            <person name="Andreopoulos B."/>
            <person name="Baker S."/>
            <person name="Barry K."/>
            <person name="Bills G."/>
            <person name="Bluhm B."/>
            <person name="Cannon C."/>
            <person name="Castanera R."/>
            <person name="Culley D."/>
            <person name="Daum C."/>
            <person name="Ezra D."/>
            <person name="Gonzalez J."/>
            <person name="Henrissat B."/>
            <person name="Kuo A."/>
            <person name="Liang C."/>
            <person name="Lipzen A."/>
            <person name="Lutzoni F."/>
            <person name="Magnuson J."/>
            <person name="Mondo S."/>
            <person name="Nolan M."/>
            <person name="Ohm R."/>
            <person name="Pangilinan J."/>
            <person name="Park H.-J."/>
            <person name="Ramirez L."/>
            <person name="Alfaro M."/>
            <person name="Sun H."/>
            <person name="Tritt A."/>
            <person name="Yoshinaga Y."/>
            <person name="Zwiers L.-H."/>
            <person name="Turgeon B."/>
            <person name="Goodwin S."/>
            <person name="Spatafora J."/>
            <person name="Crous P."/>
            <person name="Grigoriev I."/>
        </authorList>
    </citation>
    <scope>NUCLEOTIDE SEQUENCE</scope>
    <source>
        <strain evidence="20">CBS 125425</strain>
    </source>
</reference>
<dbReference type="Gene3D" id="1.10.10.520">
    <property type="entry name" value="Ubiquitin activating enzymes (Uba3). Chain: B, domain 2"/>
    <property type="match status" value="1"/>
</dbReference>
<dbReference type="GO" id="GO:0005524">
    <property type="term" value="F:ATP binding"/>
    <property type="evidence" value="ECO:0007669"/>
    <property type="project" value="UniProtKB-UniRule"/>
</dbReference>
<dbReference type="FunFam" id="1.10.10.520:FF:000003">
    <property type="entry name" value="Ubiquitin-activating enzyme E1-like"/>
    <property type="match status" value="1"/>
</dbReference>
<feature type="domain" description="Ubiquitin-activating enzyme SCCH" evidence="18">
    <location>
        <begin position="313"/>
        <end position="372"/>
    </location>
</feature>
<feature type="binding site" evidence="14">
    <location>
        <position position="164"/>
    </location>
    <ligand>
        <name>Zn(2+)</name>
        <dbReference type="ChEBI" id="CHEBI:29105"/>
    </ligand>
</feature>
<sequence length="613" mass="68260">MSRDRFARQSLGSLHTRIKESQVLMVGAGGIGCELLKNLVLTGFGEIHIVDLDTIDLSNLNRQFLFRNEHIKKPKALVAKESAGKFNSNVKIEAYHDNIKDPKFNVSFFKKFQVVFNALDNLEARRHVNKMCLAADVPLVESGTTGFNGQVQVIKKSTTECYDCVEKTPPKSFPVCTIRSTPSQPIHCIVWGKSYLFTEIFGTSEDDAPELDHSEDSENVKEIANLRKESQALKRIRDSMGSDEFPRLMFDKVFKEDIERLCSMEDMWKSRRPPQALDYNTLTEEALGVGLAVAQKDQVVWTVAENFAVFLDSLRRLSNRLEELKANAKTGNAPPILSFDKDDTDTLDFVASSANLRSHVFGIEMRSKFDIKQMAGNIIPAIATTNAMTASLCVLQAFKVMRDELDKAKMVFLTRSTERVISNEPLRPPNPNCPVCSVAQSSLVVDTSRATLKDLVDDLLRLQLGYGEEFSINSEDGILYDPEEDQNLAKTFHELGLKEDSFITVIDEADENTKVNVVFSISEKQLETDMKPIHLPNKLKIATRPAKADAPAPEVNGHTHPVSNGVANGKRKRGADEAELEDDLVKKRGKVAAAPADDEIVIVEDDGAILIDD</sequence>
<dbReference type="FunFam" id="3.40.50.720:FF:000618">
    <property type="entry name" value="SUMO-activating enzyme subunit 2"/>
    <property type="match status" value="1"/>
</dbReference>
<keyword evidence="7 11" id="KW-0833">Ubl conjugation pathway</keyword>
<evidence type="ECO:0000256" key="10">
    <source>
        <dbReference type="ARBA" id="ARBA00023242"/>
    </source>
</evidence>
<dbReference type="GO" id="GO:0019948">
    <property type="term" value="F:SUMO activating enzyme activity"/>
    <property type="evidence" value="ECO:0007669"/>
    <property type="project" value="UniProtKB-UniRule"/>
</dbReference>
<dbReference type="SUPFAM" id="SSF69572">
    <property type="entry name" value="Activating enzymes of the ubiquitin-like proteins"/>
    <property type="match status" value="1"/>
</dbReference>
<keyword evidence="6 11" id="KW-0547">Nucleotide-binding</keyword>
<dbReference type="InterPro" id="IPR019572">
    <property type="entry name" value="UBA_E1_SCCH"/>
</dbReference>
<name>A0A9P4QK17_9PLEO</name>
<evidence type="ECO:0000256" key="2">
    <source>
        <dbReference type="ARBA" id="ARBA00004718"/>
    </source>
</evidence>
<comment type="subunit">
    <text evidence="11">Heterodimer.</text>
</comment>
<dbReference type="GO" id="GO:0031510">
    <property type="term" value="C:SUMO activating enzyme complex"/>
    <property type="evidence" value="ECO:0007669"/>
    <property type="project" value="UniProtKB-UniRule"/>
</dbReference>
<evidence type="ECO:0000256" key="4">
    <source>
        <dbReference type="ARBA" id="ARBA00022679"/>
    </source>
</evidence>
<dbReference type="InterPro" id="IPR030661">
    <property type="entry name" value="Uba2"/>
</dbReference>
<dbReference type="AlphaFoldDB" id="A0A9P4QK17"/>
<gene>
    <name evidence="20" type="ORF">EJ04DRAFT_503589</name>
</gene>
<evidence type="ECO:0000256" key="16">
    <source>
        <dbReference type="SAM" id="MobiDB-lite"/>
    </source>
</evidence>
<evidence type="ECO:0000256" key="5">
    <source>
        <dbReference type="ARBA" id="ARBA00022723"/>
    </source>
</evidence>